<organism evidence="6 7">
    <name type="scientific">Alternaria panax</name>
    <dbReference type="NCBI Taxonomy" id="48097"/>
    <lineage>
        <taxon>Eukaryota</taxon>
        <taxon>Fungi</taxon>
        <taxon>Dikarya</taxon>
        <taxon>Ascomycota</taxon>
        <taxon>Pezizomycotina</taxon>
        <taxon>Dothideomycetes</taxon>
        <taxon>Pleosporomycetidae</taxon>
        <taxon>Pleosporales</taxon>
        <taxon>Pleosporineae</taxon>
        <taxon>Pleosporaceae</taxon>
        <taxon>Alternaria</taxon>
        <taxon>Alternaria sect. Panax</taxon>
    </lineage>
</organism>
<dbReference type="Gene3D" id="3.90.25.10">
    <property type="entry name" value="UDP-galactose 4-epimerase, domain 1"/>
    <property type="match status" value="1"/>
</dbReference>
<feature type="signal peptide" evidence="4">
    <location>
        <begin position="1"/>
        <end position="22"/>
    </location>
</feature>
<keyword evidence="2" id="KW-0521">NADP</keyword>
<gene>
    <name evidence="6" type="ORF">G6011_02713</name>
</gene>
<dbReference type="AlphaFoldDB" id="A0AAD4F9V9"/>
<dbReference type="InterPro" id="IPR036291">
    <property type="entry name" value="NAD(P)-bd_dom_sf"/>
</dbReference>
<evidence type="ECO:0000256" key="3">
    <source>
        <dbReference type="ARBA" id="ARBA00023002"/>
    </source>
</evidence>
<evidence type="ECO:0000259" key="5">
    <source>
        <dbReference type="Pfam" id="PF13460"/>
    </source>
</evidence>
<dbReference type="PANTHER" id="PTHR47706">
    <property type="entry name" value="NMRA-LIKE FAMILY PROTEIN"/>
    <property type="match status" value="1"/>
</dbReference>
<reference evidence="6" key="1">
    <citation type="submission" date="2021-07" db="EMBL/GenBank/DDBJ databases">
        <title>Genome Resource of American Ginseng Black Spot Pathogen Alternaria panax.</title>
        <authorList>
            <person name="Qiu C."/>
            <person name="Wang W."/>
            <person name="Liu Z."/>
        </authorList>
    </citation>
    <scope>NUCLEOTIDE SEQUENCE</scope>
    <source>
        <strain evidence="6">BNCC115425</strain>
    </source>
</reference>
<name>A0AAD4F9V9_9PLEO</name>
<comment type="similarity">
    <text evidence="1">Belongs to the NmrA-type oxidoreductase family. Isoflavone reductase subfamily.</text>
</comment>
<dbReference type="InterPro" id="IPR016040">
    <property type="entry name" value="NAD(P)-bd_dom"/>
</dbReference>
<keyword evidence="3" id="KW-0560">Oxidoreductase</keyword>
<evidence type="ECO:0000256" key="4">
    <source>
        <dbReference type="SAM" id="SignalP"/>
    </source>
</evidence>
<keyword evidence="4" id="KW-0732">Signal</keyword>
<feature type="domain" description="NAD(P)-binding" evidence="5">
    <location>
        <begin position="35"/>
        <end position="170"/>
    </location>
</feature>
<accession>A0AAD4F9V9</accession>
<dbReference type="Proteomes" id="UP001199106">
    <property type="component" value="Unassembled WGS sequence"/>
</dbReference>
<dbReference type="EMBL" id="JAANER010000009">
    <property type="protein sequence ID" value="KAG9186157.1"/>
    <property type="molecule type" value="Genomic_DNA"/>
</dbReference>
<evidence type="ECO:0000313" key="6">
    <source>
        <dbReference type="EMBL" id="KAG9186157.1"/>
    </source>
</evidence>
<sequence>MELKNIAILGASLLACLRLSLQSTEMICMPSRPGGNVGNAIITELLKDGSRFTITAITRSTSSYTLPSTVFTHRTVDYTSFSSLQAAFQHQDAVVNCVTGGATHYEPSKLIIDAAVAAGVKFFFANEFVGDITREQFRRLPEAFVGAKCRIRKYLEELGRDKKMAWTSLNGGPFFDMWLMKGPAGFDIANRHARIYGTGNQPLYWTPLTTISLVAGNMICNPIPILNRPILICPFPPASNLTQNTLLHTLEKLLDTTFCVTHVAVENIHRNALVVLEKWVKGGEQEGGRAQMGKAMKGLAVSNQFYEGGDDAKHLGQTIQNELVGVETMQVEDAVKDALELHGKEYQVVQGMFNVEACDI</sequence>
<dbReference type="GO" id="GO:0016491">
    <property type="term" value="F:oxidoreductase activity"/>
    <property type="evidence" value="ECO:0007669"/>
    <property type="project" value="UniProtKB-KW"/>
</dbReference>
<evidence type="ECO:0000256" key="2">
    <source>
        <dbReference type="ARBA" id="ARBA00022857"/>
    </source>
</evidence>
<dbReference type="SUPFAM" id="SSF51735">
    <property type="entry name" value="NAD(P)-binding Rossmann-fold domains"/>
    <property type="match status" value="1"/>
</dbReference>
<comment type="caution">
    <text evidence="6">The sequence shown here is derived from an EMBL/GenBank/DDBJ whole genome shotgun (WGS) entry which is preliminary data.</text>
</comment>
<evidence type="ECO:0000256" key="1">
    <source>
        <dbReference type="ARBA" id="ARBA00005725"/>
    </source>
</evidence>
<protein>
    <recommendedName>
        <fullName evidence="5">NAD(P)-binding domain-containing protein</fullName>
    </recommendedName>
</protein>
<dbReference type="Gene3D" id="3.40.50.720">
    <property type="entry name" value="NAD(P)-binding Rossmann-like Domain"/>
    <property type="match status" value="1"/>
</dbReference>
<feature type="chain" id="PRO_5041945814" description="NAD(P)-binding domain-containing protein" evidence="4">
    <location>
        <begin position="23"/>
        <end position="360"/>
    </location>
</feature>
<keyword evidence="7" id="KW-1185">Reference proteome</keyword>
<dbReference type="PANTHER" id="PTHR47706:SF10">
    <property type="entry name" value="NMRA-LIKE DOMAIN-CONTAINING PROTEIN"/>
    <property type="match status" value="1"/>
</dbReference>
<evidence type="ECO:0000313" key="7">
    <source>
        <dbReference type="Proteomes" id="UP001199106"/>
    </source>
</evidence>
<dbReference type="Pfam" id="PF13460">
    <property type="entry name" value="NAD_binding_10"/>
    <property type="match status" value="1"/>
</dbReference>
<dbReference type="PROSITE" id="PS51257">
    <property type="entry name" value="PROKAR_LIPOPROTEIN"/>
    <property type="match status" value="1"/>
</dbReference>
<proteinExistence type="inferred from homology"/>
<dbReference type="InterPro" id="IPR051609">
    <property type="entry name" value="NmrA/Isoflavone_reductase-like"/>
</dbReference>